<name>A0ABU4ZXX3_9HYPH</name>
<gene>
    <name evidence="9" type="ORF">RFM68_32460</name>
</gene>
<keyword evidence="3" id="KW-1003">Cell membrane</keyword>
<dbReference type="InterPro" id="IPR035906">
    <property type="entry name" value="MetI-like_sf"/>
</dbReference>
<feature type="transmembrane region" description="Helical" evidence="7">
    <location>
        <begin position="156"/>
        <end position="178"/>
    </location>
</feature>
<keyword evidence="6 7" id="KW-0472">Membrane</keyword>
<comment type="subcellular location">
    <subcellularLocation>
        <location evidence="1 7">Cell membrane</location>
        <topology evidence="1 7">Multi-pass membrane protein</topology>
    </subcellularLocation>
</comment>
<evidence type="ECO:0000313" key="10">
    <source>
        <dbReference type="Proteomes" id="UP001276840"/>
    </source>
</evidence>
<evidence type="ECO:0000256" key="7">
    <source>
        <dbReference type="RuleBase" id="RU363032"/>
    </source>
</evidence>
<evidence type="ECO:0000256" key="2">
    <source>
        <dbReference type="ARBA" id="ARBA00022448"/>
    </source>
</evidence>
<dbReference type="Pfam" id="PF00528">
    <property type="entry name" value="BPD_transp_1"/>
    <property type="match status" value="1"/>
</dbReference>
<feature type="transmembrane region" description="Helical" evidence="7">
    <location>
        <begin position="310"/>
        <end position="330"/>
    </location>
</feature>
<protein>
    <submittedName>
        <fullName evidence="9">ABC transporter permease subunit</fullName>
    </submittedName>
</protein>
<evidence type="ECO:0000259" key="8">
    <source>
        <dbReference type="PROSITE" id="PS50928"/>
    </source>
</evidence>
<dbReference type="PANTHER" id="PTHR47737:SF1">
    <property type="entry name" value="GLYCINE BETAINE_PROLINE BETAINE TRANSPORT SYSTEM PERMEASE PROTEIN PROW"/>
    <property type="match status" value="1"/>
</dbReference>
<dbReference type="EMBL" id="JAVIJF010000039">
    <property type="protein sequence ID" value="MDX8529164.1"/>
    <property type="molecule type" value="Genomic_DNA"/>
</dbReference>
<dbReference type="RefSeq" id="WP_320237028.1">
    <property type="nucleotide sequence ID" value="NZ_JAVIJF010000039.1"/>
</dbReference>
<feature type="transmembrane region" description="Helical" evidence="7">
    <location>
        <begin position="279"/>
        <end position="298"/>
    </location>
</feature>
<dbReference type="Proteomes" id="UP001276840">
    <property type="component" value="Unassembled WGS sequence"/>
</dbReference>
<keyword evidence="5 7" id="KW-1133">Transmembrane helix</keyword>
<evidence type="ECO:0000256" key="4">
    <source>
        <dbReference type="ARBA" id="ARBA00022692"/>
    </source>
</evidence>
<accession>A0ABU4ZXX3</accession>
<feature type="transmembrane region" description="Helical" evidence="7">
    <location>
        <begin position="190"/>
        <end position="212"/>
    </location>
</feature>
<feature type="domain" description="ABC transmembrane type-1" evidence="8">
    <location>
        <begin position="152"/>
        <end position="331"/>
    </location>
</feature>
<organism evidence="9 10">
    <name type="scientific">Mesorhizobium montanum</name>
    <dbReference type="NCBI Taxonomy" id="3072323"/>
    <lineage>
        <taxon>Bacteria</taxon>
        <taxon>Pseudomonadati</taxon>
        <taxon>Pseudomonadota</taxon>
        <taxon>Alphaproteobacteria</taxon>
        <taxon>Hyphomicrobiales</taxon>
        <taxon>Phyllobacteriaceae</taxon>
        <taxon>Mesorhizobium</taxon>
    </lineage>
</organism>
<keyword evidence="2 7" id="KW-0813">Transport</keyword>
<dbReference type="Gene3D" id="1.10.3720.10">
    <property type="entry name" value="MetI-like"/>
    <property type="match status" value="1"/>
</dbReference>
<evidence type="ECO:0000256" key="6">
    <source>
        <dbReference type="ARBA" id="ARBA00023136"/>
    </source>
</evidence>
<dbReference type="SUPFAM" id="SSF161098">
    <property type="entry name" value="MetI-like"/>
    <property type="match status" value="1"/>
</dbReference>
<dbReference type="CDD" id="cd06261">
    <property type="entry name" value="TM_PBP2"/>
    <property type="match status" value="1"/>
</dbReference>
<evidence type="ECO:0000313" key="9">
    <source>
        <dbReference type="EMBL" id="MDX8529164.1"/>
    </source>
</evidence>
<feature type="transmembrane region" description="Helical" evidence="7">
    <location>
        <begin position="218"/>
        <end position="238"/>
    </location>
</feature>
<proteinExistence type="inferred from homology"/>
<sequence length="373" mass="40214">MDSSWYEVLPASRALSVACDEIKSPVTLFFCRPCQRQLVLTLQLHSSKMKRGTTMDGCGLLNPFGCAKLPLGSWLSDALTWTVENYRPFFQTVKAPFDTVLESLTHFMTSAPPTLVIAVIMLLTWQLSNWRLAAALAAILFFVGFIGVWPETMTTLAIVLTALVFSLAVGIPLGILSTRSQLLYAILRPILDGMQTIPAFVYLVPVVMLFGIGNVPGVIVTVIFAVAPVIRLTYLGILQVPEEVNEAMRAFGATDVQLLWKAQLPLALPTIMAGVNQTLMMSLSMVVIASMIAVGGLGQMVLRGIGRLDVGLASVGGLGIVALAIILDRITQALAQPRKRPGDIFAHGPAATIGYAMRQFRTSPGQRQASASE</sequence>
<reference evidence="9 10" key="1">
    <citation type="submission" date="2023-08" db="EMBL/GenBank/DDBJ databases">
        <title>Implementing the SeqCode for naming new Mesorhizobium species isolated from Vachellia karroo root nodules.</title>
        <authorList>
            <person name="Van Lill M."/>
        </authorList>
    </citation>
    <scope>NUCLEOTIDE SEQUENCE [LARGE SCALE GENOMIC DNA]</scope>
    <source>
        <strain evidence="9 10">MSK 1335</strain>
    </source>
</reference>
<feature type="transmembrane region" description="Helical" evidence="7">
    <location>
        <begin position="104"/>
        <end position="125"/>
    </location>
</feature>
<feature type="transmembrane region" description="Helical" evidence="7">
    <location>
        <begin position="132"/>
        <end position="150"/>
    </location>
</feature>
<comment type="caution">
    <text evidence="9">The sequence shown here is derived from an EMBL/GenBank/DDBJ whole genome shotgun (WGS) entry which is preliminary data.</text>
</comment>
<evidence type="ECO:0000256" key="3">
    <source>
        <dbReference type="ARBA" id="ARBA00022475"/>
    </source>
</evidence>
<dbReference type="PANTHER" id="PTHR47737">
    <property type="entry name" value="GLYCINE BETAINE/PROLINE BETAINE TRANSPORT SYSTEM PERMEASE PROTEIN PROW"/>
    <property type="match status" value="1"/>
</dbReference>
<evidence type="ECO:0000256" key="1">
    <source>
        <dbReference type="ARBA" id="ARBA00004651"/>
    </source>
</evidence>
<dbReference type="InterPro" id="IPR000515">
    <property type="entry name" value="MetI-like"/>
</dbReference>
<evidence type="ECO:0000256" key="5">
    <source>
        <dbReference type="ARBA" id="ARBA00022989"/>
    </source>
</evidence>
<comment type="similarity">
    <text evidence="7">Belongs to the binding-protein-dependent transport system permease family.</text>
</comment>
<keyword evidence="10" id="KW-1185">Reference proteome</keyword>
<dbReference type="PROSITE" id="PS50928">
    <property type="entry name" value="ABC_TM1"/>
    <property type="match status" value="1"/>
</dbReference>
<keyword evidence="4 7" id="KW-0812">Transmembrane</keyword>